<evidence type="ECO:0000256" key="10">
    <source>
        <dbReference type="ARBA" id="ARBA00023027"/>
    </source>
</evidence>
<dbReference type="SMART" id="SM00292">
    <property type="entry name" value="BRCT"/>
    <property type="match status" value="1"/>
</dbReference>
<dbReference type="SUPFAM" id="SSF56091">
    <property type="entry name" value="DNA ligase/mRNA capping enzyme, catalytic domain"/>
    <property type="match status" value="1"/>
</dbReference>
<feature type="binding site" evidence="15">
    <location>
        <position position="284"/>
    </location>
    <ligand>
        <name>NAD(+)</name>
        <dbReference type="ChEBI" id="CHEBI:57540"/>
    </ligand>
</feature>
<comment type="cofactor">
    <cofactor evidence="15">
        <name>Mg(2+)</name>
        <dbReference type="ChEBI" id="CHEBI:18420"/>
    </cofactor>
    <cofactor evidence="15">
        <name>Mn(2+)</name>
        <dbReference type="ChEBI" id="CHEBI:29035"/>
    </cofactor>
</comment>
<dbReference type="AlphaFoldDB" id="A0A8B2NLH2"/>
<dbReference type="PROSITE" id="PS50172">
    <property type="entry name" value="BRCT"/>
    <property type="match status" value="1"/>
</dbReference>
<protein>
    <recommendedName>
        <fullName evidence="3 15">DNA ligase</fullName>
        <ecNumber evidence="2 15">6.5.1.2</ecNumber>
    </recommendedName>
    <alternativeName>
        <fullName evidence="15">Polydeoxyribonucleotide synthase [NAD(+)]</fullName>
    </alternativeName>
</protein>
<dbReference type="GO" id="GO:0046872">
    <property type="term" value="F:metal ion binding"/>
    <property type="evidence" value="ECO:0007669"/>
    <property type="project" value="UniProtKB-KW"/>
</dbReference>
<dbReference type="Gene3D" id="2.40.50.140">
    <property type="entry name" value="Nucleic acid-binding proteins"/>
    <property type="match status" value="1"/>
</dbReference>
<keyword evidence="7 15" id="KW-0227">DNA damage</keyword>
<dbReference type="SUPFAM" id="SSF47781">
    <property type="entry name" value="RuvA domain 2-like"/>
    <property type="match status" value="1"/>
</dbReference>
<evidence type="ECO:0000313" key="19">
    <source>
        <dbReference type="Proteomes" id="UP000249590"/>
    </source>
</evidence>
<dbReference type="CDD" id="cd17748">
    <property type="entry name" value="BRCT_DNA_ligase_like"/>
    <property type="match status" value="1"/>
</dbReference>
<evidence type="ECO:0000256" key="14">
    <source>
        <dbReference type="ARBA" id="ARBA00060881"/>
    </source>
</evidence>
<comment type="similarity">
    <text evidence="14 15">Belongs to the NAD-dependent DNA ligase family. LigA subfamily.</text>
</comment>
<dbReference type="SUPFAM" id="SSF50249">
    <property type="entry name" value="Nucleic acid-binding proteins"/>
    <property type="match status" value="1"/>
</dbReference>
<comment type="function">
    <text evidence="1 15">DNA ligase that catalyzes the formation of phosphodiester linkages between 5'-phosphoryl and 3'-hydroxyl groups in double-stranded DNA using NAD as a coenzyme and as the energy source for the reaction. It is essential for DNA replication and repair of damaged DNA.</text>
</comment>
<dbReference type="Pfam" id="PF01653">
    <property type="entry name" value="DNA_ligase_aden"/>
    <property type="match status" value="1"/>
</dbReference>
<dbReference type="InterPro" id="IPR013840">
    <property type="entry name" value="DNAligase_N"/>
</dbReference>
<feature type="binding site" evidence="15">
    <location>
        <position position="402"/>
    </location>
    <ligand>
        <name>Zn(2+)</name>
        <dbReference type="ChEBI" id="CHEBI:29105"/>
    </ligand>
</feature>
<evidence type="ECO:0000256" key="4">
    <source>
        <dbReference type="ARBA" id="ARBA00022598"/>
    </source>
</evidence>
<sequence>MERHAALAAEIAEHDKRYFQDDAPTVSDAEYDALRRELEDLETEHPELADGSTAGIGAAPSGAFATVEHPVDMLSLNKALTDEEVSEFIVRVRRFLKLPADETPATTAEPKIDGLSISLRYEARRLVVAATRGDGHTGENVTANVAHVAAIPQTLPKDAPDIFEIRGEVYMTHDAFDALNARLAEDGKNPVANPRNAAAGSLRQVDPAKTADRPLDFFAYGWGEVSALPADTQHGMIEALKSYGMPVNPLTRICHGLDEMLAAYADVAALRSELPYDIDGMVYKLDRLDLQRRLGERERRPRWAVAHKFPAERAVTTLEDIEIQVGRTGALTPVARLAPITIGGVVVRNATLHNADEIARLDARIGDTVEIQRAGDVIPQVLRVLKDKRPEGAAPYVFPDHCPVCGSKVEQETNPGTNQPGVVRRCTGGLICPAQQYERLRHFVSRAAFDIEGLGAKQIAAFHSEGLIDTPADIFTLEARDAGRQEGERIIDREGYGETSVRNLFDSIESRRTIPLRRMIYALGIRRVGEVSARVLARHFQSWAAFRAAMGSLAMDVDARAERRRILRAAGKRKRSADAAAEVLALPDVSKEALAADELRDELTVIDGIGEVVVDALEAFFEEPRNVAAVDDLAAQLTIEDDVAKAVDSPIAGKSIVFTGSLEQMTRDEAKARAEALGARVVGSISKKTDIVVAGPGAGSKLTKAQDLGLTVWDEAAWMDVAEG</sequence>
<keyword evidence="6 15" id="KW-0479">Metal-binding</keyword>
<dbReference type="InterPro" id="IPR001357">
    <property type="entry name" value="BRCT_dom"/>
</dbReference>
<dbReference type="RefSeq" id="WP_111352202.1">
    <property type="nucleotide sequence ID" value="NZ_QHHQ01000010.1"/>
</dbReference>
<evidence type="ECO:0000256" key="6">
    <source>
        <dbReference type="ARBA" id="ARBA00022723"/>
    </source>
</evidence>
<evidence type="ECO:0000256" key="3">
    <source>
        <dbReference type="ARBA" id="ARBA00013308"/>
    </source>
</evidence>
<dbReference type="Gene3D" id="1.10.150.20">
    <property type="entry name" value="5' to 3' exonuclease, C-terminal subdomain"/>
    <property type="match status" value="2"/>
</dbReference>
<evidence type="ECO:0000259" key="17">
    <source>
        <dbReference type="PROSITE" id="PS50172"/>
    </source>
</evidence>
<keyword evidence="5 15" id="KW-0235">DNA replication</keyword>
<evidence type="ECO:0000256" key="2">
    <source>
        <dbReference type="ARBA" id="ARBA00012722"/>
    </source>
</evidence>
<dbReference type="SUPFAM" id="SSF52113">
    <property type="entry name" value="BRCT domain"/>
    <property type="match status" value="1"/>
</dbReference>
<dbReference type="InterPro" id="IPR001679">
    <property type="entry name" value="DNA_ligase"/>
</dbReference>
<keyword evidence="8 15" id="KW-0862">Zinc</keyword>
<dbReference type="Proteomes" id="UP000249590">
    <property type="component" value="Unassembled WGS sequence"/>
</dbReference>
<dbReference type="InterPro" id="IPR004150">
    <property type="entry name" value="NAD_DNA_ligase_OB"/>
</dbReference>
<dbReference type="InterPro" id="IPR036420">
    <property type="entry name" value="BRCT_dom_sf"/>
</dbReference>
<evidence type="ECO:0000313" key="18">
    <source>
        <dbReference type="EMBL" id="RAH97096.1"/>
    </source>
</evidence>
<feature type="binding site" evidence="15">
    <location>
        <position position="432"/>
    </location>
    <ligand>
        <name>Zn(2+)</name>
        <dbReference type="ChEBI" id="CHEBI:29105"/>
    </ligand>
</feature>
<dbReference type="CDD" id="cd00114">
    <property type="entry name" value="LIGANc"/>
    <property type="match status" value="1"/>
</dbReference>
<keyword evidence="4 15" id="KW-0436">Ligase</keyword>
<evidence type="ECO:0000256" key="13">
    <source>
        <dbReference type="ARBA" id="ARBA00034005"/>
    </source>
</evidence>
<dbReference type="HAMAP" id="MF_01588">
    <property type="entry name" value="DNA_ligase_A"/>
    <property type="match status" value="1"/>
</dbReference>
<evidence type="ECO:0000256" key="8">
    <source>
        <dbReference type="ARBA" id="ARBA00022833"/>
    </source>
</evidence>
<comment type="catalytic activity">
    <reaction evidence="13 15 16">
        <text>NAD(+) + (deoxyribonucleotide)n-3'-hydroxyl + 5'-phospho-(deoxyribonucleotide)m = (deoxyribonucleotide)n+m + AMP + beta-nicotinamide D-nucleotide.</text>
        <dbReference type="EC" id="6.5.1.2"/>
    </reaction>
</comment>
<dbReference type="GO" id="GO:0003911">
    <property type="term" value="F:DNA ligase (NAD+) activity"/>
    <property type="evidence" value="ECO:0007669"/>
    <property type="project" value="UniProtKB-UniRule"/>
</dbReference>
<dbReference type="FunFam" id="2.40.50.140:FF:000012">
    <property type="entry name" value="DNA ligase"/>
    <property type="match status" value="1"/>
</dbReference>
<dbReference type="InterPro" id="IPR013839">
    <property type="entry name" value="DNAligase_adenylation"/>
</dbReference>
<comment type="caution">
    <text evidence="18">The sequence shown here is derived from an EMBL/GenBank/DDBJ whole genome shotgun (WGS) entry which is preliminary data.</text>
</comment>
<feature type="domain" description="BRCT" evidence="17">
    <location>
        <begin position="646"/>
        <end position="719"/>
    </location>
</feature>
<evidence type="ECO:0000256" key="7">
    <source>
        <dbReference type="ARBA" id="ARBA00022763"/>
    </source>
</evidence>
<dbReference type="PROSITE" id="PS01055">
    <property type="entry name" value="DNA_LIGASE_N1"/>
    <property type="match status" value="1"/>
</dbReference>
<keyword evidence="9 15" id="KW-0460">Magnesium</keyword>
<evidence type="ECO:0000256" key="16">
    <source>
        <dbReference type="RuleBase" id="RU000618"/>
    </source>
</evidence>
<dbReference type="EC" id="6.5.1.2" evidence="2 15"/>
<proteinExistence type="inferred from homology"/>
<dbReference type="InterPro" id="IPR041663">
    <property type="entry name" value="DisA/LigA_HHH"/>
</dbReference>
<dbReference type="NCBIfam" id="TIGR00575">
    <property type="entry name" value="dnlj"/>
    <property type="match status" value="1"/>
</dbReference>
<gene>
    <name evidence="15" type="primary">ligA</name>
    <name evidence="18" type="ORF">DLJ53_30685</name>
</gene>
<dbReference type="PIRSF" id="PIRSF001604">
    <property type="entry name" value="LigA"/>
    <property type="match status" value="1"/>
</dbReference>
<dbReference type="NCBIfam" id="NF005932">
    <property type="entry name" value="PRK07956.1"/>
    <property type="match status" value="1"/>
</dbReference>
<dbReference type="GO" id="GO:0006281">
    <property type="term" value="P:DNA repair"/>
    <property type="evidence" value="ECO:0007669"/>
    <property type="project" value="UniProtKB-KW"/>
</dbReference>
<keyword evidence="12 15" id="KW-0464">Manganese</keyword>
<accession>A0A8B2NLH2</accession>
<dbReference type="Gene3D" id="1.10.287.610">
    <property type="entry name" value="Helix hairpin bin"/>
    <property type="match status" value="1"/>
</dbReference>
<dbReference type="GO" id="GO:0005829">
    <property type="term" value="C:cytosol"/>
    <property type="evidence" value="ECO:0007669"/>
    <property type="project" value="TreeGrafter"/>
</dbReference>
<dbReference type="Pfam" id="PF00533">
    <property type="entry name" value="BRCT"/>
    <property type="match status" value="1"/>
</dbReference>
<dbReference type="Gene3D" id="3.40.50.10190">
    <property type="entry name" value="BRCT domain"/>
    <property type="match status" value="1"/>
</dbReference>
<dbReference type="Pfam" id="PF03120">
    <property type="entry name" value="OB_DNA_ligase"/>
    <property type="match status" value="1"/>
</dbReference>
<keyword evidence="19" id="KW-1185">Reference proteome</keyword>
<comment type="caution">
    <text evidence="15">Lacks conserved residue(s) required for the propagation of feature annotation.</text>
</comment>
<feature type="binding site" evidence="15">
    <location>
        <begin position="28"/>
        <end position="32"/>
    </location>
    <ligand>
        <name>NAD(+)</name>
        <dbReference type="ChEBI" id="CHEBI:57540"/>
    </ligand>
</feature>
<feature type="binding site" evidence="15">
    <location>
        <position position="132"/>
    </location>
    <ligand>
        <name>NAD(+)</name>
        <dbReference type="ChEBI" id="CHEBI:57540"/>
    </ligand>
</feature>
<feature type="binding site" evidence="15">
    <location>
        <position position="308"/>
    </location>
    <ligand>
        <name>NAD(+)</name>
        <dbReference type="ChEBI" id="CHEBI:57540"/>
    </ligand>
</feature>
<evidence type="ECO:0000256" key="11">
    <source>
        <dbReference type="ARBA" id="ARBA00023204"/>
    </source>
</evidence>
<dbReference type="Pfam" id="PF03119">
    <property type="entry name" value="DNA_ligase_ZBD"/>
    <property type="match status" value="1"/>
</dbReference>
<dbReference type="Gene3D" id="3.30.470.30">
    <property type="entry name" value="DNA ligase/mRNA capping enzyme"/>
    <property type="match status" value="1"/>
</dbReference>
<organism evidence="18 19">
    <name type="scientific">Acuticoccus sediminis</name>
    <dbReference type="NCBI Taxonomy" id="2184697"/>
    <lineage>
        <taxon>Bacteria</taxon>
        <taxon>Pseudomonadati</taxon>
        <taxon>Pseudomonadota</taxon>
        <taxon>Alphaproteobacteria</taxon>
        <taxon>Hyphomicrobiales</taxon>
        <taxon>Amorphaceae</taxon>
        <taxon>Acuticoccus</taxon>
    </lineage>
</organism>
<dbReference type="InterPro" id="IPR018239">
    <property type="entry name" value="DNA_ligase_AS"/>
</dbReference>
<dbReference type="PANTHER" id="PTHR23389:SF9">
    <property type="entry name" value="DNA LIGASE"/>
    <property type="match status" value="1"/>
</dbReference>
<dbReference type="PROSITE" id="PS01056">
    <property type="entry name" value="DNA_LIGASE_N2"/>
    <property type="match status" value="1"/>
</dbReference>
<dbReference type="InterPro" id="IPR004149">
    <property type="entry name" value="Znf_DNAligase_C4"/>
</dbReference>
<evidence type="ECO:0000256" key="9">
    <source>
        <dbReference type="ARBA" id="ARBA00022842"/>
    </source>
</evidence>
<dbReference type="OrthoDB" id="9759736at2"/>
<reference evidence="18 19" key="1">
    <citation type="submission" date="2018-05" db="EMBL/GenBank/DDBJ databases">
        <title>Acuticoccus sediminis sp. nov., isolated from deep-sea sediment of Indian Ocean.</title>
        <authorList>
            <person name="Liu X."/>
            <person name="Lai Q."/>
            <person name="Du Y."/>
            <person name="Sun F."/>
            <person name="Zhang X."/>
            <person name="Wang S."/>
            <person name="Shao Z."/>
        </authorList>
    </citation>
    <scope>NUCLEOTIDE SEQUENCE [LARGE SCALE GENOMIC DNA]</scope>
    <source>
        <strain evidence="18 19">PTG4-2</strain>
    </source>
</reference>
<feature type="binding site" evidence="15">
    <location>
        <position position="109"/>
    </location>
    <ligand>
        <name>NAD(+)</name>
        <dbReference type="ChEBI" id="CHEBI:57540"/>
    </ligand>
</feature>
<dbReference type="EMBL" id="QHHQ01000010">
    <property type="protein sequence ID" value="RAH97096.1"/>
    <property type="molecule type" value="Genomic_DNA"/>
</dbReference>
<dbReference type="SMART" id="SM00532">
    <property type="entry name" value="LIGANc"/>
    <property type="match status" value="1"/>
</dbReference>
<dbReference type="Pfam" id="PF12826">
    <property type="entry name" value="HHH_2"/>
    <property type="match status" value="1"/>
</dbReference>
<dbReference type="InterPro" id="IPR033136">
    <property type="entry name" value="DNA_ligase_CS"/>
</dbReference>
<feature type="active site" description="N6-AMP-lysine intermediate" evidence="15">
    <location>
        <position position="111"/>
    </location>
</feature>
<dbReference type="PANTHER" id="PTHR23389">
    <property type="entry name" value="CHROMOSOME TRANSMISSION FIDELITY FACTOR 18"/>
    <property type="match status" value="1"/>
</dbReference>
<dbReference type="GO" id="GO:0006260">
    <property type="term" value="P:DNA replication"/>
    <property type="evidence" value="ECO:0007669"/>
    <property type="project" value="UniProtKB-KW"/>
</dbReference>
<dbReference type="Gene3D" id="6.20.10.30">
    <property type="match status" value="1"/>
</dbReference>
<dbReference type="InterPro" id="IPR010994">
    <property type="entry name" value="RuvA_2-like"/>
</dbReference>
<name>A0A8B2NLH2_9HYPH</name>
<evidence type="ECO:0000256" key="1">
    <source>
        <dbReference type="ARBA" id="ARBA00004067"/>
    </source>
</evidence>
<feature type="binding site" evidence="15">
    <location>
        <begin position="75"/>
        <end position="76"/>
    </location>
    <ligand>
        <name>NAD(+)</name>
        <dbReference type="ChEBI" id="CHEBI:57540"/>
    </ligand>
</feature>
<evidence type="ECO:0000256" key="12">
    <source>
        <dbReference type="ARBA" id="ARBA00023211"/>
    </source>
</evidence>
<keyword evidence="11 15" id="KW-0234">DNA repair</keyword>
<feature type="binding site" evidence="15">
    <location>
        <position position="168"/>
    </location>
    <ligand>
        <name>NAD(+)</name>
        <dbReference type="ChEBI" id="CHEBI:57540"/>
    </ligand>
</feature>
<feature type="binding site" evidence="15">
    <location>
        <position position="405"/>
    </location>
    <ligand>
        <name>Zn(2+)</name>
        <dbReference type="ChEBI" id="CHEBI:29105"/>
    </ligand>
</feature>
<evidence type="ECO:0000256" key="15">
    <source>
        <dbReference type="HAMAP-Rule" id="MF_01588"/>
    </source>
</evidence>
<dbReference type="InterPro" id="IPR012340">
    <property type="entry name" value="NA-bd_OB-fold"/>
</dbReference>
<keyword evidence="10 15" id="KW-0520">NAD</keyword>
<evidence type="ECO:0000256" key="5">
    <source>
        <dbReference type="ARBA" id="ARBA00022705"/>
    </source>
</evidence>